<dbReference type="InterPro" id="IPR018723">
    <property type="entry name" value="DUF2254_membrane"/>
</dbReference>
<organism evidence="2 3">
    <name type="scientific">Arthrobacter jinronghuae</name>
    <dbReference type="NCBI Taxonomy" id="2964609"/>
    <lineage>
        <taxon>Bacteria</taxon>
        <taxon>Bacillati</taxon>
        <taxon>Actinomycetota</taxon>
        <taxon>Actinomycetes</taxon>
        <taxon>Micrococcales</taxon>
        <taxon>Micrococcaceae</taxon>
        <taxon>Arthrobacter</taxon>
    </lineage>
</organism>
<feature type="transmembrane region" description="Helical" evidence="1">
    <location>
        <begin position="148"/>
        <end position="171"/>
    </location>
</feature>
<feature type="transmembrane region" description="Helical" evidence="1">
    <location>
        <begin position="74"/>
        <end position="103"/>
    </location>
</feature>
<name>A0ABT1NPN2_9MICC</name>
<keyword evidence="1" id="KW-0472">Membrane</keyword>
<keyword evidence="3" id="KW-1185">Reference proteome</keyword>
<evidence type="ECO:0000313" key="2">
    <source>
        <dbReference type="EMBL" id="MCQ1948704.1"/>
    </source>
</evidence>
<keyword evidence="1" id="KW-1133">Transmembrane helix</keyword>
<feature type="transmembrane region" description="Helical" evidence="1">
    <location>
        <begin position="33"/>
        <end position="54"/>
    </location>
</feature>
<reference evidence="2 3" key="1">
    <citation type="submission" date="2022-07" db="EMBL/GenBank/DDBJ databases">
        <title>Novel species in genus Arthrobacter.</title>
        <authorList>
            <person name="Liu Y."/>
        </authorList>
    </citation>
    <scope>NUCLEOTIDE SEQUENCE [LARGE SCALE GENOMIC DNA]</scope>
    <source>
        <strain evidence="3">zg-Y859</strain>
    </source>
</reference>
<gene>
    <name evidence="2" type="ORF">NNX28_02015</name>
</gene>
<evidence type="ECO:0000256" key="1">
    <source>
        <dbReference type="SAM" id="Phobius"/>
    </source>
</evidence>
<dbReference type="EMBL" id="JANFLP010000001">
    <property type="protein sequence ID" value="MCQ1948704.1"/>
    <property type="molecule type" value="Genomic_DNA"/>
</dbReference>
<evidence type="ECO:0000313" key="3">
    <source>
        <dbReference type="Proteomes" id="UP001206924"/>
    </source>
</evidence>
<comment type="caution">
    <text evidence="2">The sequence shown here is derived from an EMBL/GenBank/DDBJ whole genome shotgun (WGS) entry which is preliminary data.</text>
</comment>
<sequence length="460" mass="49957">MSNTLHGSSTFPPHHPVPEPRFRVSRDALRASLWFWPTCASLAAVLLTLLLLQVRPDDDVAWARWIWPTGVDAASSLLQTVATSVMTAATVTFSLTVVALQLASQQFSPRLLREFARDARTQTILGVLMGTFMVSITGLHGMDADRAVPVLVVGLVYVLGIASGVVLLLFIGHITRSLRVDTMMLNAHQGCLAVLRETYPASDIGEVQDFPRPDGGTPVPVGRSGIVQAVHAKPLVQTLHEHGLTMRMEVQPGDHVTIGTPVARVWSDDGGPVPLGAVRESLAAALEIGYERTPEQDAALGLRQLTDIAVKATSPSINDPITAAHALGYCADLLVDISHRRLGPEGQQDNDGVLRLVTVGRDYRYFMDLVCGPVRRFADSEPIVLTAVQRLLRDCAANAVNDDQREEIRRQSSLVLENTSRNLAVADEQEVRDMARRVEEALVGDLESAFADRAGETRSV</sequence>
<accession>A0ABT1NPN2</accession>
<proteinExistence type="predicted"/>
<dbReference type="Proteomes" id="UP001206924">
    <property type="component" value="Unassembled WGS sequence"/>
</dbReference>
<protein>
    <submittedName>
        <fullName evidence="2">DUF2254 domain-containing protein</fullName>
    </submittedName>
</protein>
<feature type="transmembrane region" description="Helical" evidence="1">
    <location>
        <begin position="124"/>
        <end position="142"/>
    </location>
</feature>
<dbReference type="Pfam" id="PF10011">
    <property type="entry name" value="DUF2254"/>
    <property type="match status" value="1"/>
</dbReference>
<dbReference type="RefSeq" id="WP_255864614.1">
    <property type="nucleotide sequence ID" value="NZ_CP104263.1"/>
</dbReference>
<keyword evidence="1" id="KW-0812">Transmembrane</keyword>